<proteinExistence type="predicted"/>
<geneLocation type="plasmid" evidence="1">
    <name>unnamed</name>
</geneLocation>
<dbReference type="AlphaFoldDB" id="W0JUI9"/>
<keyword evidence="1" id="KW-0614">Plasmid</keyword>
<dbReference type="HOGENOM" id="CLU_2730221_0_0_2"/>
<gene>
    <name evidence="1" type="ORF">HALLA_20305</name>
</gene>
<accession>W0JUI9</accession>
<protein>
    <submittedName>
        <fullName evidence="1">Uncharacterized protein</fullName>
    </submittedName>
</protein>
<evidence type="ECO:0000313" key="2">
    <source>
        <dbReference type="Proteomes" id="UP000019024"/>
    </source>
</evidence>
<name>W0JUI9_9EURY</name>
<evidence type="ECO:0000313" key="1">
    <source>
        <dbReference type="EMBL" id="AHG02246.1"/>
    </source>
</evidence>
<sequence>MEGDLVMGAVFLQRGTVVEAVLEGVLAGSAHSLGLPGKEAKVLVLADPVVVHQQSALEIAVTMAAKQRTLS</sequence>
<dbReference type="Proteomes" id="UP000019024">
    <property type="component" value="Plasmid unnamed3"/>
</dbReference>
<dbReference type="EMBL" id="CP007058">
    <property type="protein sequence ID" value="AHG02246.1"/>
    <property type="molecule type" value="Genomic_DNA"/>
</dbReference>
<organism evidence="1 2">
    <name type="scientific">Halostagnicola larsenii XH-48</name>
    <dbReference type="NCBI Taxonomy" id="797299"/>
    <lineage>
        <taxon>Archaea</taxon>
        <taxon>Methanobacteriati</taxon>
        <taxon>Methanobacteriota</taxon>
        <taxon>Stenosarchaea group</taxon>
        <taxon>Halobacteria</taxon>
        <taxon>Halobacteriales</taxon>
        <taxon>Natrialbaceae</taxon>
        <taxon>Halostagnicola</taxon>
    </lineage>
</organism>
<dbReference type="KEGG" id="hlr:HALLA_20305"/>
<keyword evidence="2" id="KW-1185">Reference proteome</keyword>
<reference evidence="1 2" key="1">
    <citation type="submission" date="2014-01" db="EMBL/GenBank/DDBJ databases">
        <authorList>
            <consortium name="DOE Joint Genome Institute"/>
            <person name="Anderson I."/>
            <person name="Huntemann M."/>
            <person name="Han J."/>
            <person name="Chen A."/>
            <person name="Kyrpides N."/>
            <person name="Mavromatis K."/>
            <person name="Markowitz V."/>
            <person name="Palaniappan K."/>
            <person name="Ivanova N."/>
            <person name="Schaumberg A."/>
            <person name="Pati A."/>
            <person name="Liolios K."/>
            <person name="Nordberg H.P."/>
            <person name="Cantor M.N."/>
            <person name="Hua S.X."/>
            <person name="Woyke T."/>
        </authorList>
    </citation>
    <scope>NUCLEOTIDE SEQUENCE [LARGE SCALE GENOMIC DNA]</scope>
    <source>
        <strain evidence="1 2">XH-48</strain>
        <plasmid evidence="2">4</plasmid>
    </source>
</reference>